<dbReference type="InterPro" id="IPR041099">
    <property type="entry name" value="FAS1_N"/>
</dbReference>
<proteinExistence type="predicted"/>
<evidence type="ECO:0000259" key="3">
    <source>
        <dbReference type="Pfam" id="PF17828"/>
    </source>
</evidence>
<dbReference type="InterPro" id="IPR001227">
    <property type="entry name" value="Ac_transferase_dom_sf"/>
</dbReference>
<keyword evidence="1" id="KW-0808">Transferase</keyword>
<dbReference type="PANTHER" id="PTHR10982">
    <property type="entry name" value="MALONYL COA-ACYL CARRIER PROTEIN TRANSACYLASE"/>
    <property type="match status" value="1"/>
</dbReference>
<evidence type="ECO:0000313" key="5">
    <source>
        <dbReference type="Proteomes" id="UP000053841"/>
    </source>
</evidence>
<dbReference type="STRING" id="930089.W6Y5R9"/>
<dbReference type="KEGG" id="bze:COCCADRAFT_113803"/>
<dbReference type="PANTHER" id="PTHR10982:SF21">
    <property type="entry name" value="FATTY ACID SYNTHASE SUBUNIT BETA"/>
    <property type="match status" value="1"/>
</dbReference>
<reference evidence="4 5" key="1">
    <citation type="journal article" date="2013" name="PLoS Genet.">
        <title>Comparative genome structure, secondary metabolite, and effector coding capacity across Cochliobolus pathogens.</title>
        <authorList>
            <person name="Condon B.J."/>
            <person name="Leng Y."/>
            <person name="Wu D."/>
            <person name="Bushley K.E."/>
            <person name="Ohm R.A."/>
            <person name="Otillar R."/>
            <person name="Martin J."/>
            <person name="Schackwitz W."/>
            <person name="Grimwood J."/>
            <person name="MohdZainudin N."/>
            <person name="Xue C."/>
            <person name="Wang R."/>
            <person name="Manning V.A."/>
            <person name="Dhillon B."/>
            <person name="Tu Z.J."/>
            <person name="Steffenson B.J."/>
            <person name="Salamov A."/>
            <person name="Sun H."/>
            <person name="Lowry S."/>
            <person name="LaButti K."/>
            <person name="Han J."/>
            <person name="Copeland A."/>
            <person name="Lindquist E."/>
            <person name="Barry K."/>
            <person name="Schmutz J."/>
            <person name="Baker S.E."/>
            <person name="Ciuffetti L.M."/>
            <person name="Grigoriev I.V."/>
            <person name="Zhong S."/>
            <person name="Turgeon B.G."/>
        </authorList>
    </citation>
    <scope>NUCLEOTIDE SEQUENCE [LARGE SCALE GENOMIC DNA]</scope>
    <source>
        <strain evidence="4 5">26-R-13</strain>
    </source>
</reference>
<dbReference type="GO" id="GO:0016740">
    <property type="term" value="F:transferase activity"/>
    <property type="evidence" value="ECO:0007669"/>
    <property type="project" value="UniProtKB-KW"/>
</dbReference>
<dbReference type="InterPro" id="IPR050830">
    <property type="entry name" value="Fungal_FAS"/>
</dbReference>
<evidence type="ECO:0000259" key="2">
    <source>
        <dbReference type="Pfam" id="PF16073"/>
    </source>
</evidence>
<dbReference type="Proteomes" id="UP000053841">
    <property type="component" value="Unassembled WGS sequence"/>
</dbReference>
<dbReference type="GeneID" id="19144692"/>
<dbReference type="RefSeq" id="XP_007719064.1">
    <property type="nucleotide sequence ID" value="XM_007720874.1"/>
</dbReference>
<sequence>MLLTAQIPESLTPFSISHGSLSVSWLLPYRLHCYATRLYRTFEATLAARSDNSEHPITLLSSVELAAHYMCYVAHETQANTDRACTQTHDISKLLLEDFEATFLRSNDIHTLASALPSSDSAKDELLRCYYETCFITKHNTPLNESALLKAAREGIVSLYTTFSGQGCGGRYFDELRELFRLYPSFVGTLISESGNLFRELASNPSAGRLFSKGFDIMAWLHHPQTTPDTEYLISAPVSFPIIGLVQLGHYAVSCRAMGLDPGAFQRSIRGSTGHSQGIVVAAAMSAADSWEAFDRLATSCLTVLFWIGVRSQQAAPQMSLSPAQIQDSI</sequence>
<accession>W6Y5R9</accession>
<dbReference type="AlphaFoldDB" id="W6Y5R9"/>
<evidence type="ECO:0008006" key="6">
    <source>
        <dbReference type="Google" id="ProtNLM"/>
    </source>
</evidence>
<dbReference type="InterPro" id="IPR032088">
    <property type="entry name" value="SAT"/>
</dbReference>
<dbReference type="HOGENOM" id="CLU_843483_0_0_1"/>
<feature type="non-terminal residue" evidence="4">
    <location>
        <position position="330"/>
    </location>
</feature>
<feature type="domain" description="Starter acyltransferase (SAT)" evidence="2">
    <location>
        <begin position="171"/>
        <end position="320"/>
    </location>
</feature>
<protein>
    <recommendedName>
        <fullName evidence="6">Starter acyltransferase (SAT) domain-containing protein</fullName>
    </recommendedName>
</protein>
<organism evidence="4 5">
    <name type="scientific">Cochliobolus carbonum (strain 26-R-13)</name>
    <name type="common">Maize leaf spot fungus</name>
    <name type="synonym">Bipolaris zeicola</name>
    <dbReference type="NCBI Taxonomy" id="930089"/>
    <lineage>
        <taxon>Eukaryota</taxon>
        <taxon>Fungi</taxon>
        <taxon>Dikarya</taxon>
        <taxon>Ascomycota</taxon>
        <taxon>Pezizomycotina</taxon>
        <taxon>Dothideomycetes</taxon>
        <taxon>Pleosporomycetidae</taxon>
        <taxon>Pleosporales</taxon>
        <taxon>Pleosporineae</taxon>
        <taxon>Pleosporaceae</taxon>
        <taxon>Bipolaris</taxon>
    </lineage>
</organism>
<dbReference type="Pfam" id="PF16073">
    <property type="entry name" value="SAT"/>
    <property type="match status" value="1"/>
</dbReference>
<keyword evidence="5" id="KW-1185">Reference proteome</keyword>
<evidence type="ECO:0000313" key="4">
    <source>
        <dbReference type="EMBL" id="EUC26631.1"/>
    </source>
</evidence>
<dbReference type="Gene3D" id="3.40.366.10">
    <property type="entry name" value="Malonyl-Coenzyme A Acyl Carrier Protein, domain 2"/>
    <property type="match status" value="1"/>
</dbReference>
<dbReference type="eggNOG" id="ENOG502QQJX">
    <property type="taxonomic scope" value="Eukaryota"/>
</dbReference>
<dbReference type="InterPro" id="IPR016035">
    <property type="entry name" value="Acyl_Trfase/lysoPLipase"/>
</dbReference>
<dbReference type="EMBL" id="KI965289">
    <property type="protein sequence ID" value="EUC26631.1"/>
    <property type="molecule type" value="Genomic_DNA"/>
</dbReference>
<dbReference type="SUPFAM" id="SSF52151">
    <property type="entry name" value="FabD/lysophospholipase-like"/>
    <property type="match status" value="1"/>
</dbReference>
<dbReference type="OrthoDB" id="5417908at2759"/>
<evidence type="ECO:0000256" key="1">
    <source>
        <dbReference type="ARBA" id="ARBA00022679"/>
    </source>
</evidence>
<dbReference type="FunFam" id="3.40.366.10:FF:000006">
    <property type="entry name" value="Fatty acid synthase beta subunit dehydratase"/>
    <property type="match status" value="1"/>
</dbReference>
<dbReference type="Gene3D" id="1.20.1050.120">
    <property type="match status" value="1"/>
</dbReference>
<name>W6Y5R9_COCC2</name>
<gene>
    <name evidence="4" type="ORF">COCCADRAFT_113803</name>
</gene>
<dbReference type="Pfam" id="PF17828">
    <property type="entry name" value="FAS_N"/>
    <property type="match status" value="1"/>
</dbReference>
<feature type="domain" description="Fatty acid synthase subunit beta N-terminal" evidence="3">
    <location>
        <begin position="11"/>
        <end position="133"/>
    </location>
</feature>